<evidence type="ECO:0000313" key="2">
    <source>
        <dbReference type="EMBL" id="SHI69225.1"/>
    </source>
</evidence>
<dbReference type="AlphaFoldDB" id="A0A1M6D7P1"/>
<feature type="transmembrane region" description="Helical" evidence="1">
    <location>
        <begin position="134"/>
        <end position="160"/>
    </location>
</feature>
<feature type="transmembrane region" description="Helical" evidence="1">
    <location>
        <begin position="77"/>
        <end position="104"/>
    </location>
</feature>
<keyword evidence="1" id="KW-0472">Membrane</keyword>
<keyword evidence="3" id="KW-1185">Reference proteome</keyword>
<dbReference type="Proteomes" id="UP000184543">
    <property type="component" value="Unassembled WGS sequence"/>
</dbReference>
<dbReference type="RefSeq" id="WP_072989425.1">
    <property type="nucleotide sequence ID" value="NZ_FQYU01000001.1"/>
</dbReference>
<protein>
    <recommendedName>
        <fullName evidence="4">Membrane domain of glycerophosphoryl diester phosphodiesterase</fullName>
    </recommendedName>
</protein>
<evidence type="ECO:0000313" key="3">
    <source>
        <dbReference type="Proteomes" id="UP000184543"/>
    </source>
</evidence>
<accession>A0A1M6D7P1</accession>
<name>A0A1M6D7P1_9FLAO</name>
<evidence type="ECO:0000256" key="1">
    <source>
        <dbReference type="SAM" id="Phobius"/>
    </source>
</evidence>
<keyword evidence="1" id="KW-0812">Transmembrane</keyword>
<proteinExistence type="predicted"/>
<feature type="transmembrane region" description="Helical" evidence="1">
    <location>
        <begin position="32"/>
        <end position="57"/>
    </location>
</feature>
<evidence type="ECO:0008006" key="4">
    <source>
        <dbReference type="Google" id="ProtNLM"/>
    </source>
</evidence>
<feature type="transmembrane region" description="Helical" evidence="1">
    <location>
        <begin position="195"/>
        <end position="223"/>
    </location>
</feature>
<dbReference type="EMBL" id="FQYU01000001">
    <property type="protein sequence ID" value="SHI69225.1"/>
    <property type="molecule type" value="Genomic_DNA"/>
</dbReference>
<keyword evidence="1" id="KW-1133">Transmembrane helix</keyword>
<sequence length="242" mass="27032">MDFEQTIARIAHSEPLDFGSIFSRSIELFKKVWLQGFLVLLLTFVLILPFYILLYGPMLMAGITDPEMLGRDEMDPALMRAMIVLVPVVVLGVMTVSTALNAAFLRICMLKDTTGDGPDDYFYYFREGRWKKGFFLGLVILGLSLLGAALCGIGILYFIVPISLMPAFYAFNESLTPIEIAKASFRLGNKNWLTIFGLIIVMGLLAELGVFLCLVGVFFTAMLAKIPTYFIYKDAVQTEREG</sequence>
<dbReference type="STRING" id="192903.SAMN04488513_1011009"/>
<reference evidence="3" key="1">
    <citation type="submission" date="2016-11" db="EMBL/GenBank/DDBJ databases">
        <authorList>
            <person name="Varghese N."/>
            <person name="Submissions S."/>
        </authorList>
    </citation>
    <scope>NUCLEOTIDE SEQUENCE [LARGE SCALE GENOMIC DNA]</scope>
    <source>
        <strain evidence="3">DSM 19858</strain>
    </source>
</reference>
<dbReference type="OrthoDB" id="1365379at2"/>
<organism evidence="2 3">
    <name type="scientific">Pseudozobellia thermophila</name>
    <dbReference type="NCBI Taxonomy" id="192903"/>
    <lineage>
        <taxon>Bacteria</taxon>
        <taxon>Pseudomonadati</taxon>
        <taxon>Bacteroidota</taxon>
        <taxon>Flavobacteriia</taxon>
        <taxon>Flavobacteriales</taxon>
        <taxon>Flavobacteriaceae</taxon>
        <taxon>Pseudozobellia</taxon>
    </lineage>
</organism>
<gene>
    <name evidence="2" type="ORF">SAMN04488513_1011009</name>
</gene>